<gene>
    <name evidence="1" type="ORF">FHS27_001993</name>
</gene>
<keyword evidence="2" id="KW-1185">Reference proteome</keyword>
<proteinExistence type="predicted"/>
<evidence type="ECO:0000313" key="1">
    <source>
        <dbReference type="EMBL" id="MBB3206185.1"/>
    </source>
</evidence>
<accession>A0A7W5H5R7</accession>
<reference evidence="1 2" key="1">
    <citation type="submission" date="2020-08" db="EMBL/GenBank/DDBJ databases">
        <title>Genomic Encyclopedia of Type Strains, Phase III (KMG-III): the genomes of soil and plant-associated and newly described type strains.</title>
        <authorList>
            <person name="Whitman W."/>
        </authorList>
    </citation>
    <scope>NUCLEOTIDE SEQUENCE [LARGE SCALE GENOMIC DNA]</scope>
    <source>
        <strain evidence="1 2">CECT 8075</strain>
    </source>
</reference>
<dbReference type="EMBL" id="JACHXU010000005">
    <property type="protein sequence ID" value="MBB3206185.1"/>
    <property type="molecule type" value="Genomic_DNA"/>
</dbReference>
<name>A0A7W5H5R7_9BACT</name>
<evidence type="ECO:0000313" key="2">
    <source>
        <dbReference type="Proteomes" id="UP000536179"/>
    </source>
</evidence>
<comment type="caution">
    <text evidence="1">The sequence shown here is derived from an EMBL/GenBank/DDBJ whole genome shotgun (WGS) entry which is preliminary data.</text>
</comment>
<organism evidence="1 2">
    <name type="scientific">Aporhodopirellula rubra</name>
    <dbReference type="NCBI Taxonomy" id="980271"/>
    <lineage>
        <taxon>Bacteria</taxon>
        <taxon>Pseudomonadati</taxon>
        <taxon>Planctomycetota</taxon>
        <taxon>Planctomycetia</taxon>
        <taxon>Pirellulales</taxon>
        <taxon>Pirellulaceae</taxon>
        <taxon>Aporhodopirellula</taxon>
    </lineage>
</organism>
<sequence>MSHIVNRGFNCDYRLHARLDGSDARRSAVLEFFANAVIQRCLVHRKRNIKGKLSKRN</sequence>
<protein>
    <submittedName>
        <fullName evidence="1">Transposase-like protein</fullName>
    </submittedName>
</protein>
<dbReference type="AlphaFoldDB" id="A0A7W5H5R7"/>
<dbReference type="Proteomes" id="UP000536179">
    <property type="component" value="Unassembled WGS sequence"/>
</dbReference>